<feature type="signal peptide" evidence="2">
    <location>
        <begin position="1"/>
        <end position="16"/>
    </location>
</feature>
<evidence type="ECO:0000313" key="4">
    <source>
        <dbReference type="Proteomes" id="UP000245119"/>
    </source>
</evidence>
<organism evidence="3 4">
    <name type="scientific">Pomacea canaliculata</name>
    <name type="common">Golden apple snail</name>
    <dbReference type="NCBI Taxonomy" id="400727"/>
    <lineage>
        <taxon>Eukaryota</taxon>
        <taxon>Metazoa</taxon>
        <taxon>Spiralia</taxon>
        <taxon>Lophotrochozoa</taxon>
        <taxon>Mollusca</taxon>
        <taxon>Gastropoda</taxon>
        <taxon>Caenogastropoda</taxon>
        <taxon>Architaenioglossa</taxon>
        <taxon>Ampullarioidea</taxon>
        <taxon>Ampullariidae</taxon>
        <taxon>Pomacea</taxon>
    </lineage>
</organism>
<reference evidence="3 4" key="1">
    <citation type="submission" date="2018-04" db="EMBL/GenBank/DDBJ databases">
        <title>The genome of golden apple snail Pomacea canaliculata provides insight into stress tolerance and invasive adaptation.</title>
        <authorList>
            <person name="Liu C."/>
            <person name="Liu B."/>
            <person name="Ren Y."/>
            <person name="Zhang Y."/>
            <person name="Wang H."/>
            <person name="Li S."/>
            <person name="Jiang F."/>
            <person name="Yin L."/>
            <person name="Zhang G."/>
            <person name="Qian W."/>
            <person name="Fan W."/>
        </authorList>
    </citation>
    <scope>NUCLEOTIDE SEQUENCE [LARGE SCALE GENOMIC DNA]</scope>
    <source>
        <strain evidence="3">SZHN2017</strain>
        <tissue evidence="3">Muscle</tissue>
    </source>
</reference>
<feature type="chain" id="PRO_5015575569" description="Secreted protein" evidence="2">
    <location>
        <begin position="17"/>
        <end position="72"/>
    </location>
</feature>
<comment type="caution">
    <text evidence="3">The sequence shown here is derived from an EMBL/GenBank/DDBJ whole genome shotgun (WGS) entry which is preliminary data.</text>
</comment>
<feature type="compositionally biased region" description="Polar residues" evidence="1">
    <location>
        <begin position="58"/>
        <end position="72"/>
    </location>
</feature>
<keyword evidence="4" id="KW-1185">Reference proteome</keyword>
<evidence type="ECO:0000256" key="2">
    <source>
        <dbReference type="SAM" id="SignalP"/>
    </source>
</evidence>
<evidence type="ECO:0008006" key="5">
    <source>
        <dbReference type="Google" id="ProtNLM"/>
    </source>
</evidence>
<dbReference type="AlphaFoldDB" id="A0A2T7PJE1"/>
<name>A0A2T7PJE1_POMCA</name>
<evidence type="ECO:0000313" key="3">
    <source>
        <dbReference type="EMBL" id="PVD33528.1"/>
    </source>
</evidence>
<dbReference type="Proteomes" id="UP000245119">
    <property type="component" value="Linkage Group LG3"/>
</dbReference>
<accession>A0A2T7PJE1</accession>
<feature type="region of interest" description="Disordered" evidence="1">
    <location>
        <begin position="33"/>
        <end position="72"/>
    </location>
</feature>
<gene>
    <name evidence="3" type="ORF">C0Q70_04784</name>
</gene>
<proteinExistence type="predicted"/>
<protein>
    <recommendedName>
        <fullName evidence="5">Secreted protein</fullName>
    </recommendedName>
</protein>
<keyword evidence="2" id="KW-0732">Signal</keyword>
<evidence type="ECO:0000256" key="1">
    <source>
        <dbReference type="SAM" id="MobiDB-lite"/>
    </source>
</evidence>
<sequence length="72" mass="8257">MAPRLVLCVFFVSVGSLDWHHYAKYSSASTVATKDVQQQQQQQRRRQTHSKWRDSREQGFNSVSQTSCGVVV</sequence>
<dbReference type="EMBL" id="PZQS01000003">
    <property type="protein sequence ID" value="PVD33528.1"/>
    <property type="molecule type" value="Genomic_DNA"/>
</dbReference>